<dbReference type="AlphaFoldDB" id="A0A6B8RPC6"/>
<feature type="region of interest" description="Disordered" evidence="1">
    <location>
        <begin position="614"/>
        <end position="637"/>
    </location>
</feature>
<feature type="domain" description="SLH" evidence="2">
    <location>
        <begin position="82"/>
        <end position="145"/>
    </location>
</feature>
<proteinExistence type="predicted"/>
<dbReference type="RefSeq" id="WP_155702456.1">
    <property type="nucleotide sequence ID" value="NZ_CP034235.1"/>
</dbReference>
<evidence type="ECO:0000259" key="2">
    <source>
        <dbReference type="PROSITE" id="PS51272"/>
    </source>
</evidence>
<dbReference type="PROSITE" id="PS51272">
    <property type="entry name" value="SLH"/>
    <property type="match status" value="2"/>
</dbReference>
<reference evidence="4" key="1">
    <citation type="submission" date="2018-11" db="EMBL/GenBank/DDBJ databases">
        <title>Complete genome sequence of Paenibacillus sp. ML311-T8.</title>
        <authorList>
            <person name="Nam Y.-D."/>
            <person name="Kang J."/>
            <person name="Chung W.-H."/>
            <person name="Park Y.S."/>
        </authorList>
    </citation>
    <scope>NUCLEOTIDE SEQUENCE [LARGE SCALE GENOMIC DNA]</scope>
    <source>
        <strain evidence="4">ML311-T8</strain>
    </source>
</reference>
<evidence type="ECO:0000313" key="4">
    <source>
        <dbReference type="Proteomes" id="UP000426246"/>
    </source>
</evidence>
<keyword evidence="4" id="KW-1185">Reference proteome</keyword>
<evidence type="ECO:0000313" key="3">
    <source>
        <dbReference type="EMBL" id="QGQ97353.1"/>
    </source>
</evidence>
<dbReference type="OrthoDB" id="1858867at2"/>
<organism evidence="3 4">
    <name type="scientific">Paenibacillus psychroresistens</name>
    <dbReference type="NCBI Taxonomy" id="1778678"/>
    <lineage>
        <taxon>Bacteria</taxon>
        <taxon>Bacillati</taxon>
        <taxon>Bacillota</taxon>
        <taxon>Bacilli</taxon>
        <taxon>Bacillales</taxon>
        <taxon>Paenibacillaceae</taxon>
        <taxon>Paenibacillus</taxon>
    </lineage>
</organism>
<evidence type="ECO:0000256" key="1">
    <source>
        <dbReference type="SAM" id="MobiDB-lite"/>
    </source>
</evidence>
<dbReference type="KEGG" id="ppsc:EHS13_21925"/>
<dbReference type="Pfam" id="PF00395">
    <property type="entry name" value="SLH"/>
    <property type="match status" value="2"/>
</dbReference>
<dbReference type="Proteomes" id="UP000426246">
    <property type="component" value="Chromosome"/>
</dbReference>
<sequence>MRKLMVWFIVITFITGSNSTGYIAAASQTDSFDETVKQKIIPEIVQLQDSTKPISKSDMSKMIIRAIELLTNKSINDFLVEKGKKNPEHFFKDIDDPSVIAAYELGIVKGKSNTAFGPNDPILRKEAAVILANTADTLGRYIYNLPSKFKDRSKIDGWALNSIDYVSDRKIMSDDGNGSFNPNAVLTAGQAIISVMRLYNDNGKLAISKAKRDQIVKDGKQKKAATRLGSDTIYPQSGMGDNFKLWTISLGAVVGYALETESTVYMDGKYLKSYAVGNVNVIDIEELRSFGYTIKEDSKNKLISIIRNKNTVKTEYHESFDKSDVLIGNAVYTLLANDLKVKTFDDRDYALNLSHSIPSYTTTTGKTLISVEFFNIIANRSDIEGKIAFVGKTPDKKGFILHTLADEDVKFATSYYNRYWVADKYPETALSLLDTEEQQILKKAQSMLKPIIKPEMGEFQKEKAIYDFLVTYGSYDYNTLRISRGQSVDLSDPPANPYAGNVHGSILDGFAVCSGWSEAYHLLFTLVGMESKAPLVKLNGEAHQFVSVKVDGEWYHIEATTKEELGSKTFYYQSFNFTYEDAIQFLGYSNGGDMRATSRKYDYLNHMNRVRQPDKSPFEIEDEEKAAGFDDLREKNE</sequence>
<gene>
    <name evidence="3" type="ORF">EHS13_21925</name>
</gene>
<feature type="compositionally biased region" description="Basic and acidic residues" evidence="1">
    <location>
        <begin position="625"/>
        <end position="637"/>
    </location>
</feature>
<dbReference type="SUPFAM" id="SSF54001">
    <property type="entry name" value="Cysteine proteinases"/>
    <property type="match status" value="1"/>
</dbReference>
<accession>A0A6B8RPC6</accession>
<name>A0A6B8RPC6_9BACL</name>
<dbReference type="InterPro" id="IPR038765">
    <property type="entry name" value="Papain-like_cys_pep_sf"/>
</dbReference>
<dbReference type="EMBL" id="CP034235">
    <property type="protein sequence ID" value="QGQ97353.1"/>
    <property type="molecule type" value="Genomic_DNA"/>
</dbReference>
<feature type="domain" description="SLH" evidence="2">
    <location>
        <begin position="146"/>
        <end position="209"/>
    </location>
</feature>
<dbReference type="InterPro" id="IPR001119">
    <property type="entry name" value="SLH_dom"/>
</dbReference>
<protein>
    <recommendedName>
        <fullName evidence="2">SLH domain-containing protein</fullName>
    </recommendedName>
</protein>